<protein>
    <submittedName>
        <fullName evidence="2">Uncharacterized protein</fullName>
    </submittedName>
</protein>
<proteinExistence type="predicted"/>
<feature type="region of interest" description="Disordered" evidence="1">
    <location>
        <begin position="1"/>
        <end position="26"/>
    </location>
</feature>
<dbReference type="AlphaFoldDB" id="A0A2B7X0N4"/>
<evidence type="ECO:0000313" key="2">
    <source>
        <dbReference type="EMBL" id="PGH02616.1"/>
    </source>
</evidence>
<evidence type="ECO:0000256" key="1">
    <source>
        <dbReference type="SAM" id="MobiDB-lite"/>
    </source>
</evidence>
<dbReference type="Proteomes" id="UP000224634">
    <property type="component" value="Unassembled WGS sequence"/>
</dbReference>
<dbReference type="EMBL" id="PDNA01000221">
    <property type="protein sequence ID" value="PGH02616.1"/>
    <property type="molecule type" value="Genomic_DNA"/>
</dbReference>
<reference evidence="2 3" key="1">
    <citation type="submission" date="2017-10" db="EMBL/GenBank/DDBJ databases">
        <title>Comparative genomics in systemic dimorphic fungi from Ajellomycetaceae.</title>
        <authorList>
            <person name="Munoz J.F."/>
            <person name="Mcewen J.G."/>
            <person name="Clay O.K."/>
            <person name="Cuomo C.A."/>
        </authorList>
    </citation>
    <scope>NUCLEOTIDE SEQUENCE [LARGE SCALE GENOMIC DNA]</scope>
    <source>
        <strain evidence="2 3">UAMH7299</strain>
    </source>
</reference>
<feature type="compositionally biased region" description="Polar residues" evidence="1">
    <location>
        <begin position="17"/>
        <end position="26"/>
    </location>
</feature>
<gene>
    <name evidence="2" type="ORF">AJ80_08828</name>
</gene>
<feature type="compositionally biased region" description="Low complexity" evidence="1">
    <location>
        <begin position="1"/>
        <end position="16"/>
    </location>
</feature>
<evidence type="ECO:0000313" key="3">
    <source>
        <dbReference type="Proteomes" id="UP000224634"/>
    </source>
</evidence>
<feature type="compositionally biased region" description="Polar residues" evidence="1">
    <location>
        <begin position="143"/>
        <end position="159"/>
    </location>
</feature>
<comment type="caution">
    <text evidence="2">The sequence shown here is derived from an EMBL/GenBank/DDBJ whole genome shotgun (WGS) entry which is preliminary data.</text>
</comment>
<feature type="region of interest" description="Disordered" evidence="1">
    <location>
        <begin position="128"/>
        <end position="159"/>
    </location>
</feature>
<name>A0A2B7X0N4_POLH7</name>
<keyword evidence="3" id="KW-1185">Reference proteome</keyword>
<accession>A0A2B7X0N4</accession>
<sequence length="327" mass="36621">MSSESPTTLTTISTPSHGTSTENINEDWTNVSDRGERSRMQRRNAFRNYRAKMPIPRRRIVTEWDRREIRLYHKQNPGAGRVKIGGDYSQTIHYCVATNRIDLYIAAVFGWGPTTVSRILSQKERYLPNTQEGPGIREESHGPISTESLPVPVSQSVPKRLPTSQVPQVQQYHATHKDLWPKGFAAPSKSPPFQCPYCGTTFTQELKHHTKPVTYLPPTTEQITSTPAAAQPSKSPWVVEGPPISENMYMPMTIGAHESSSIGPPEATFYLIPDENIQNEGLGAHQAFQRFLGPQSVFEEDSAWSTLAHCGRSVRFVAYVSVNANWS</sequence>
<organism evidence="2 3">
    <name type="scientific">Polytolypa hystricis (strain UAMH7299)</name>
    <dbReference type="NCBI Taxonomy" id="1447883"/>
    <lineage>
        <taxon>Eukaryota</taxon>
        <taxon>Fungi</taxon>
        <taxon>Dikarya</taxon>
        <taxon>Ascomycota</taxon>
        <taxon>Pezizomycotina</taxon>
        <taxon>Eurotiomycetes</taxon>
        <taxon>Eurotiomycetidae</taxon>
        <taxon>Onygenales</taxon>
        <taxon>Onygenales incertae sedis</taxon>
        <taxon>Polytolypa</taxon>
    </lineage>
</organism>